<dbReference type="Proteomes" id="UP000612282">
    <property type="component" value="Unassembled WGS sequence"/>
</dbReference>
<evidence type="ECO:0000313" key="1">
    <source>
        <dbReference type="EMBL" id="GID51878.1"/>
    </source>
</evidence>
<dbReference type="EMBL" id="BOMG01000006">
    <property type="protein sequence ID" value="GID51878.1"/>
    <property type="molecule type" value="Genomic_DNA"/>
</dbReference>
<protein>
    <submittedName>
        <fullName evidence="1">Uncharacterized protein</fullName>
    </submittedName>
</protein>
<keyword evidence="2" id="KW-1185">Reference proteome</keyword>
<accession>A0ABQ3X0A3</accession>
<reference evidence="1 2" key="1">
    <citation type="submission" date="2021-01" db="EMBL/GenBank/DDBJ databases">
        <title>Whole genome shotgun sequence of Actinoplanes couchii NBRC 106145.</title>
        <authorList>
            <person name="Komaki H."/>
            <person name="Tamura T."/>
        </authorList>
    </citation>
    <scope>NUCLEOTIDE SEQUENCE [LARGE SCALE GENOMIC DNA]</scope>
    <source>
        <strain evidence="1 2">NBRC 106145</strain>
    </source>
</reference>
<proteinExistence type="predicted"/>
<comment type="caution">
    <text evidence="1">The sequence shown here is derived from an EMBL/GenBank/DDBJ whole genome shotgun (WGS) entry which is preliminary data.</text>
</comment>
<name>A0ABQ3X0A3_9ACTN</name>
<gene>
    <name evidence="1" type="ORF">Aco03nite_002820</name>
</gene>
<organism evidence="1 2">
    <name type="scientific">Actinoplanes couchii</name>
    <dbReference type="NCBI Taxonomy" id="403638"/>
    <lineage>
        <taxon>Bacteria</taxon>
        <taxon>Bacillati</taxon>
        <taxon>Actinomycetota</taxon>
        <taxon>Actinomycetes</taxon>
        <taxon>Micromonosporales</taxon>
        <taxon>Micromonosporaceae</taxon>
        <taxon>Actinoplanes</taxon>
    </lineage>
</organism>
<evidence type="ECO:0000313" key="2">
    <source>
        <dbReference type="Proteomes" id="UP000612282"/>
    </source>
</evidence>
<sequence>MACRIAHPEASNHERTGMEPLEAEVDALTLVCLGSFAPGVVQPAWLARHDLIPAAEADATELIVVSNEFTQFRTEWFTIEVLPERLQVHSALSAYFAPLADLVSELLRVLPSATVDAIGINHHGHFRLRDSEQYNRLGHRLAPKTMWNDLVKQPGMRKLVIQGERTDGNKGHILLTVEPSQAVQNGVFLHSNDHYSIPSGNEPSAEFAADLIAENRRQSLERSQDFFRRVIEFAREDQP</sequence>